<evidence type="ECO:0000313" key="2">
    <source>
        <dbReference type="EMBL" id="KUM97505.1"/>
    </source>
</evidence>
<proteinExistence type="predicted"/>
<keyword evidence="2" id="KW-0378">Hydrolase</keyword>
<dbReference type="STRING" id="67285.AQI88_08000"/>
<dbReference type="SUPFAM" id="SSF56281">
    <property type="entry name" value="Metallo-hydrolase/oxidoreductase"/>
    <property type="match status" value="1"/>
</dbReference>
<dbReference type="SMART" id="SM00849">
    <property type="entry name" value="Lactamase_B"/>
    <property type="match status" value="1"/>
</dbReference>
<dbReference type="Proteomes" id="UP000054241">
    <property type="component" value="Unassembled WGS sequence"/>
</dbReference>
<evidence type="ECO:0000313" key="3">
    <source>
        <dbReference type="Proteomes" id="UP000054241"/>
    </source>
</evidence>
<reference evidence="2 3" key="1">
    <citation type="submission" date="2015-10" db="EMBL/GenBank/DDBJ databases">
        <title>Draft genome sequence of Streptomyces cellostaticus DSM 40189, type strain for the species Streptomyces cellostaticus.</title>
        <authorList>
            <person name="Ruckert C."/>
            <person name="Winkler A."/>
            <person name="Kalinowski J."/>
            <person name="Kampfer P."/>
            <person name="Glaeser S."/>
        </authorList>
    </citation>
    <scope>NUCLEOTIDE SEQUENCE [LARGE SCALE GENOMIC DNA]</scope>
    <source>
        <strain evidence="2 3">DSM 40189</strain>
    </source>
</reference>
<protein>
    <submittedName>
        <fullName evidence="2">MBL fold metallo-hydrolase</fullName>
    </submittedName>
</protein>
<dbReference type="InterPro" id="IPR050855">
    <property type="entry name" value="NDM-1-like"/>
</dbReference>
<dbReference type="CDD" id="cd16282">
    <property type="entry name" value="metallo-hydrolase-like_MBL-fold"/>
    <property type="match status" value="1"/>
</dbReference>
<dbReference type="PANTHER" id="PTHR42951">
    <property type="entry name" value="METALLO-BETA-LACTAMASE DOMAIN-CONTAINING"/>
    <property type="match status" value="1"/>
</dbReference>
<accession>A0A117PXX2</accession>
<dbReference type="GO" id="GO:0016787">
    <property type="term" value="F:hydrolase activity"/>
    <property type="evidence" value="ECO:0007669"/>
    <property type="project" value="UniProtKB-KW"/>
</dbReference>
<gene>
    <name evidence="2" type="ORF">AQI88_08000</name>
</gene>
<dbReference type="PANTHER" id="PTHR42951:SF4">
    <property type="entry name" value="ACYL-COENZYME A THIOESTERASE MBLAC2"/>
    <property type="match status" value="1"/>
</dbReference>
<dbReference type="RefSeq" id="WP_066994160.1">
    <property type="nucleotide sequence ID" value="NZ_BNDU01000004.1"/>
</dbReference>
<dbReference type="OrthoDB" id="420651at2"/>
<dbReference type="InterPro" id="IPR036866">
    <property type="entry name" value="RibonucZ/Hydroxyglut_hydro"/>
</dbReference>
<sequence>MSSVHHDVGLLPPPRVEEVSEDVFAYIQPDGSWWINNTGFLVGRRGVISVDACSTVRRTQAYLDAIAAVTPQPVRTLINTHHHGDHTFGNHLFGGATIVGHEATRSSIIQWGGPGAAAGFWTEVEWGDVVVEPPFLTYADGVTVWADDLRADVRHVGAPAHTTNDSVVWLPERKVLFSGDLLFNGGTPFLLQGSVAGAVQVLEEVIKPLGATTIVPGHGAVAGPELIDDVLGYLRFVQATARAGRAAGLTPLETARETDLGAYADLLDCERIVGNLHRAYAELEDGPLGRGIDAAAALSDMVTYNGGRPLTCLA</sequence>
<dbReference type="EMBL" id="LMWL01000010">
    <property type="protein sequence ID" value="KUM97505.1"/>
    <property type="molecule type" value="Genomic_DNA"/>
</dbReference>
<dbReference type="InterPro" id="IPR001279">
    <property type="entry name" value="Metallo-B-lactamas"/>
</dbReference>
<dbReference type="Gene3D" id="3.60.15.10">
    <property type="entry name" value="Ribonuclease Z/Hydroxyacylglutathione hydrolase-like"/>
    <property type="match status" value="1"/>
</dbReference>
<comment type="caution">
    <text evidence="2">The sequence shown here is derived from an EMBL/GenBank/DDBJ whole genome shotgun (WGS) entry which is preliminary data.</text>
</comment>
<dbReference type="Pfam" id="PF00753">
    <property type="entry name" value="Lactamase_B"/>
    <property type="match status" value="1"/>
</dbReference>
<dbReference type="AlphaFoldDB" id="A0A117PXX2"/>
<feature type="domain" description="Metallo-beta-lactamase" evidence="1">
    <location>
        <begin position="35"/>
        <end position="218"/>
    </location>
</feature>
<name>A0A117PXX2_9ACTN</name>
<organism evidence="2 3">
    <name type="scientific">Streptomyces cellostaticus</name>
    <dbReference type="NCBI Taxonomy" id="67285"/>
    <lineage>
        <taxon>Bacteria</taxon>
        <taxon>Bacillati</taxon>
        <taxon>Actinomycetota</taxon>
        <taxon>Actinomycetes</taxon>
        <taxon>Kitasatosporales</taxon>
        <taxon>Streptomycetaceae</taxon>
        <taxon>Streptomyces</taxon>
    </lineage>
</organism>
<evidence type="ECO:0000259" key="1">
    <source>
        <dbReference type="SMART" id="SM00849"/>
    </source>
</evidence>
<keyword evidence="3" id="KW-1185">Reference proteome</keyword>